<dbReference type="EMBL" id="CAXKWB010064309">
    <property type="protein sequence ID" value="CAL4187513.1"/>
    <property type="molecule type" value="Genomic_DNA"/>
</dbReference>
<evidence type="ECO:0000313" key="2">
    <source>
        <dbReference type="EMBL" id="CAL4187513.1"/>
    </source>
</evidence>
<proteinExistence type="predicted"/>
<comment type="caution">
    <text evidence="2">The sequence shown here is derived from an EMBL/GenBank/DDBJ whole genome shotgun (WGS) entry which is preliminary data.</text>
</comment>
<accession>A0AAV2SG98</accession>
<name>A0AAV2SG98_MEGNR</name>
<keyword evidence="3" id="KW-1185">Reference proteome</keyword>
<gene>
    <name evidence="2" type="ORF">MNOR_LOCUS36196</name>
</gene>
<dbReference type="Proteomes" id="UP001497623">
    <property type="component" value="Unassembled WGS sequence"/>
</dbReference>
<feature type="non-terminal residue" evidence="2">
    <location>
        <position position="167"/>
    </location>
</feature>
<feature type="compositionally biased region" description="Basic and acidic residues" evidence="1">
    <location>
        <begin position="56"/>
        <end position="75"/>
    </location>
</feature>
<feature type="region of interest" description="Disordered" evidence="1">
    <location>
        <begin position="54"/>
        <end position="106"/>
    </location>
</feature>
<dbReference type="AlphaFoldDB" id="A0AAV2SG98"/>
<evidence type="ECO:0000256" key="1">
    <source>
        <dbReference type="SAM" id="MobiDB-lite"/>
    </source>
</evidence>
<evidence type="ECO:0000313" key="3">
    <source>
        <dbReference type="Proteomes" id="UP001497623"/>
    </source>
</evidence>
<sequence>MDLTRRVCANCNGNHHAKYRECNYYKNEIKIVNTMIELEIHRHMAKQYIQSEVEVEQEREAEDNRRRIRERDRNDNQQLNREPIENYPRLGTSKINTQKSNDRNLYSKKFQDSAAGAGTRDAHARVDIIEKATKTVETRSIETPTIVKSNEITQLCTTVIGQQENHE</sequence>
<protein>
    <submittedName>
        <fullName evidence="2">Uncharacterized protein</fullName>
    </submittedName>
</protein>
<organism evidence="2 3">
    <name type="scientific">Meganyctiphanes norvegica</name>
    <name type="common">Northern krill</name>
    <name type="synonym">Thysanopoda norvegica</name>
    <dbReference type="NCBI Taxonomy" id="48144"/>
    <lineage>
        <taxon>Eukaryota</taxon>
        <taxon>Metazoa</taxon>
        <taxon>Ecdysozoa</taxon>
        <taxon>Arthropoda</taxon>
        <taxon>Crustacea</taxon>
        <taxon>Multicrustacea</taxon>
        <taxon>Malacostraca</taxon>
        <taxon>Eumalacostraca</taxon>
        <taxon>Eucarida</taxon>
        <taxon>Euphausiacea</taxon>
        <taxon>Euphausiidae</taxon>
        <taxon>Meganyctiphanes</taxon>
    </lineage>
</organism>
<reference evidence="2 3" key="1">
    <citation type="submission" date="2024-05" db="EMBL/GenBank/DDBJ databases">
        <authorList>
            <person name="Wallberg A."/>
        </authorList>
    </citation>
    <scope>NUCLEOTIDE SEQUENCE [LARGE SCALE GENOMIC DNA]</scope>
</reference>